<evidence type="ECO:0000256" key="1">
    <source>
        <dbReference type="SAM" id="MobiDB-lite"/>
    </source>
</evidence>
<name>A0A6A3KJN5_9STRA</name>
<comment type="caution">
    <text evidence="2">The sequence shown here is derived from an EMBL/GenBank/DDBJ whole genome shotgun (WGS) entry which is preliminary data.</text>
</comment>
<evidence type="ECO:0000313" key="3">
    <source>
        <dbReference type="Proteomes" id="UP000460718"/>
    </source>
</evidence>
<feature type="compositionally biased region" description="Low complexity" evidence="1">
    <location>
        <begin position="1"/>
        <end position="10"/>
    </location>
</feature>
<protein>
    <submittedName>
        <fullName evidence="2">Uncharacterized protein</fullName>
    </submittedName>
</protein>
<proteinExistence type="predicted"/>
<accession>A0A6A3KJN5</accession>
<evidence type="ECO:0000313" key="2">
    <source>
        <dbReference type="EMBL" id="KAE9005175.1"/>
    </source>
</evidence>
<gene>
    <name evidence="2" type="ORF">PF011_g12151</name>
</gene>
<reference evidence="2 3" key="1">
    <citation type="submission" date="2018-09" db="EMBL/GenBank/DDBJ databases">
        <title>Genomic investigation of the strawberry pathogen Phytophthora fragariae indicates pathogenicity is determined by transcriptional variation in three key races.</title>
        <authorList>
            <person name="Adams T.M."/>
            <person name="Armitage A.D."/>
            <person name="Sobczyk M.K."/>
            <person name="Bates H.J."/>
            <person name="Dunwell J.M."/>
            <person name="Nellist C.F."/>
            <person name="Harrison R.J."/>
        </authorList>
    </citation>
    <scope>NUCLEOTIDE SEQUENCE [LARGE SCALE GENOMIC DNA]</scope>
    <source>
        <strain evidence="2 3">SCRP245</strain>
    </source>
</reference>
<organism evidence="2 3">
    <name type="scientific">Phytophthora fragariae</name>
    <dbReference type="NCBI Taxonomy" id="53985"/>
    <lineage>
        <taxon>Eukaryota</taxon>
        <taxon>Sar</taxon>
        <taxon>Stramenopiles</taxon>
        <taxon>Oomycota</taxon>
        <taxon>Peronosporomycetes</taxon>
        <taxon>Peronosporales</taxon>
        <taxon>Peronosporaceae</taxon>
        <taxon>Phytophthora</taxon>
    </lineage>
</organism>
<dbReference type="Proteomes" id="UP000460718">
    <property type="component" value="Unassembled WGS sequence"/>
</dbReference>
<dbReference type="EMBL" id="QXFW01000696">
    <property type="protein sequence ID" value="KAE9005175.1"/>
    <property type="molecule type" value="Genomic_DNA"/>
</dbReference>
<sequence>MQPYGEPGYYETEEVYETEPSREERSQYGSSAYQSYGGVYYAGPGYSQYGDYGGYGQPLEYEGYGEAYEGPRYHRGPSGFITSDKDAWAPTGMARTVWQDACIQSNGCSVHPEPDCSAARLQEASDGEEGTRIAAREAVVECTDYCWTLRVRAC</sequence>
<dbReference type="AlphaFoldDB" id="A0A6A3KJN5"/>
<feature type="region of interest" description="Disordered" evidence="1">
    <location>
        <begin position="1"/>
        <end position="29"/>
    </location>
</feature>